<sequence>MYHLTSEFNHKNDIFREKEEIKQELKQELMWVKYRQRMLDIIEEKLFQMKQLAEKAKEKSLSADESKELNDRLNNLAEQVKALDEESRRIEDIRILE</sequence>
<protein>
    <submittedName>
        <fullName evidence="2">Uncharacterized protein</fullName>
    </submittedName>
</protein>
<evidence type="ECO:0000313" key="3">
    <source>
        <dbReference type="Proteomes" id="UP001519921"/>
    </source>
</evidence>
<organism evidence="2 3">
    <name type="scientific">Clostridium weizhouense</name>
    <dbReference type="NCBI Taxonomy" id="2859781"/>
    <lineage>
        <taxon>Bacteria</taxon>
        <taxon>Bacillati</taxon>
        <taxon>Bacillota</taxon>
        <taxon>Clostridia</taxon>
        <taxon>Eubacteriales</taxon>
        <taxon>Clostridiaceae</taxon>
        <taxon>Clostridium</taxon>
    </lineage>
</organism>
<accession>A0ABS7ASD4</accession>
<dbReference type="Proteomes" id="UP001519921">
    <property type="component" value="Unassembled WGS sequence"/>
</dbReference>
<feature type="coiled-coil region" evidence="1">
    <location>
        <begin position="39"/>
        <end position="93"/>
    </location>
</feature>
<keyword evidence="3" id="KW-1185">Reference proteome</keyword>
<proteinExistence type="predicted"/>
<evidence type="ECO:0000256" key="1">
    <source>
        <dbReference type="SAM" id="Coils"/>
    </source>
</evidence>
<name>A0ABS7ASD4_9CLOT</name>
<comment type="caution">
    <text evidence="2">The sequence shown here is derived from an EMBL/GenBank/DDBJ whole genome shotgun (WGS) entry which is preliminary data.</text>
</comment>
<dbReference type="EMBL" id="JAHXPT010000015">
    <property type="protein sequence ID" value="MBW6411561.1"/>
    <property type="molecule type" value="Genomic_DNA"/>
</dbReference>
<evidence type="ECO:0000313" key="2">
    <source>
        <dbReference type="EMBL" id="MBW6411561.1"/>
    </source>
</evidence>
<reference evidence="2 3" key="1">
    <citation type="submission" date="2021-07" db="EMBL/GenBank/DDBJ databases">
        <title>Clostridium weizhouense sp. nov., an anaerobic bacterium isolated from activated sludge of Petroleum wastewater.</title>
        <authorList>
            <person name="Li Q."/>
        </authorList>
    </citation>
    <scope>NUCLEOTIDE SEQUENCE [LARGE SCALE GENOMIC DNA]</scope>
    <source>
        <strain evidence="2 3">YB-6</strain>
    </source>
</reference>
<keyword evidence="1" id="KW-0175">Coiled coil</keyword>
<gene>
    <name evidence="2" type="ORF">KYD98_15860</name>
</gene>